<keyword evidence="2" id="KW-1133">Transmembrane helix</keyword>
<feature type="transmembrane region" description="Helical" evidence="2">
    <location>
        <begin position="101"/>
        <end position="119"/>
    </location>
</feature>
<dbReference type="SUPFAM" id="SSF103473">
    <property type="entry name" value="MFS general substrate transporter"/>
    <property type="match status" value="1"/>
</dbReference>
<dbReference type="InterPro" id="IPR036259">
    <property type="entry name" value="MFS_trans_sf"/>
</dbReference>
<dbReference type="EMBL" id="JAACJN010000127">
    <property type="protein sequence ID" value="KAF5369605.1"/>
    <property type="molecule type" value="Genomic_DNA"/>
</dbReference>
<dbReference type="Proteomes" id="UP000518752">
    <property type="component" value="Unassembled WGS sequence"/>
</dbReference>
<name>A0A8H5LTM9_9AGAR</name>
<keyword evidence="2" id="KW-0472">Membrane</keyword>
<dbReference type="PANTHER" id="PTHR11360:SF284">
    <property type="entry name" value="EG:103B4.3 PROTEIN-RELATED"/>
    <property type="match status" value="1"/>
</dbReference>
<dbReference type="AlphaFoldDB" id="A0A8H5LTM9"/>
<dbReference type="InterPro" id="IPR050327">
    <property type="entry name" value="Proton-linked_MCT"/>
</dbReference>
<feature type="transmembrane region" description="Helical" evidence="2">
    <location>
        <begin position="156"/>
        <end position="178"/>
    </location>
</feature>
<feature type="transmembrane region" description="Helical" evidence="2">
    <location>
        <begin position="56"/>
        <end position="81"/>
    </location>
</feature>
<feature type="compositionally biased region" description="Basic and acidic residues" evidence="1">
    <location>
        <begin position="27"/>
        <end position="43"/>
    </location>
</feature>
<dbReference type="OrthoDB" id="6509908at2759"/>
<feature type="transmembrane region" description="Helical" evidence="2">
    <location>
        <begin position="131"/>
        <end position="150"/>
    </location>
</feature>
<dbReference type="PANTHER" id="PTHR11360">
    <property type="entry name" value="MONOCARBOXYLATE TRANSPORTER"/>
    <property type="match status" value="1"/>
</dbReference>
<comment type="caution">
    <text evidence="3">The sequence shown here is derived from an EMBL/GenBank/DDBJ whole genome shotgun (WGS) entry which is preliminary data.</text>
</comment>
<accession>A0A8H5LTM9</accession>
<organism evidence="3 4">
    <name type="scientific">Collybiopsis confluens</name>
    <dbReference type="NCBI Taxonomy" id="2823264"/>
    <lineage>
        <taxon>Eukaryota</taxon>
        <taxon>Fungi</taxon>
        <taxon>Dikarya</taxon>
        <taxon>Basidiomycota</taxon>
        <taxon>Agaricomycotina</taxon>
        <taxon>Agaricomycetes</taxon>
        <taxon>Agaricomycetidae</taxon>
        <taxon>Agaricales</taxon>
        <taxon>Marasmiineae</taxon>
        <taxon>Omphalotaceae</taxon>
        <taxon>Collybiopsis</taxon>
    </lineage>
</organism>
<evidence type="ECO:0000256" key="1">
    <source>
        <dbReference type="SAM" id="MobiDB-lite"/>
    </source>
</evidence>
<sequence length="538" mass="59113">MAEKVGERSPATKGGRASVSVGPSTKMRLEIPEGDPKDDKLDQSDPFQVPDGGTRAWVCAFGGFMISVTCFLGGSFVGLGLYAPINFGVVYATQHGMSQRLAFYSLAILNAGSFVGRTLPNVIATLFGPLNLLIGSCTLSAACLYVWFIASSNAGILAFAVVFGIVSGAYVSFLPAAVASLTKNPNEHGNTLLKVTSRNDVLLVVVFLARQLTYTRGSDRYHWVVLAVMCFQRLNGDCGRWVHDYDEDFGSEGKELLEGLIVHWNLVDVNRDVFERGRSQIFGRWLASRLSPTDSLSTYYNQHRLSMMMMDTMIPWENTDTVIMSHQVCISLSATCGATHTATKSPGTVPTTTFELDLDWTTPPLSPDPYAAPLPELRAPLPDTPSAFAALASPAWKTESELQLRALNARSMFLHGPRYDYESEASSFVHRTSVDEIIKHRYYMPRGEAENASQYTLAYQKDVAAPSAWDSTSFVFVEFSDDEFNQLTNGVDNISLSTSSAAYADHSHFDPIIEAPEQWPIQGLTASFQHLAMDEDQH</sequence>
<dbReference type="Gene3D" id="1.20.1250.20">
    <property type="entry name" value="MFS general substrate transporter like domains"/>
    <property type="match status" value="1"/>
</dbReference>
<evidence type="ECO:0000313" key="4">
    <source>
        <dbReference type="Proteomes" id="UP000518752"/>
    </source>
</evidence>
<gene>
    <name evidence="3" type="ORF">D9757_010465</name>
</gene>
<keyword evidence="4" id="KW-1185">Reference proteome</keyword>
<keyword evidence="2" id="KW-0812">Transmembrane</keyword>
<evidence type="ECO:0000313" key="3">
    <source>
        <dbReference type="EMBL" id="KAF5369605.1"/>
    </source>
</evidence>
<feature type="region of interest" description="Disordered" evidence="1">
    <location>
        <begin position="1"/>
        <end position="48"/>
    </location>
</feature>
<proteinExistence type="predicted"/>
<evidence type="ECO:0000256" key="2">
    <source>
        <dbReference type="SAM" id="Phobius"/>
    </source>
</evidence>
<protein>
    <submittedName>
        <fullName evidence="3">Uncharacterized protein</fullName>
    </submittedName>
</protein>
<reference evidence="3 4" key="1">
    <citation type="journal article" date="2020" name="ISME J.">
        <title>Uncovering the hidden diversity of litter-decomposition mechanisms in mushroom-forming fungi.</title>
        <authorList>
            <person name="Floudas D."/>
            <person name="Bentzer J."/>
            <person name="Ahren D."/>
            <person name="Johansson T."/>
            <person name="Persson P."/>
            <person name="Tunlid A."/>
        </authorList>
    </citation>
    <scope>NUCLEOTIDE SEQUENCE [LARGE SCALE GENOMIC DNA]</scope>
    <source>
        <strain evidence="3 4">CBS 406.79</strain>
    </source>
</reference>